<dbReference type="Gene3D" id="1.10.10.10">
    <property type="entry name" value="Winged helix-like DNA-binding domain superfamily/Winged helix DNA-binding domain"/>
    <property type="match status" value="1"/>
</dbReference>
<dbReference type="Pfam" id="PF13401">
    <property type="entry name" value="AAA_22"/>
    <property type="match status" value="1"/>
</dbReference>
<dbReference type="InterPro" id="IPR036388">
    <property type="entry name" value="WH-like_DNA-bd_sf"/>
</dbReference>
<keyword evidence="1" id="KW-0802">TPR repeat</keyword>
<evidence type="ECO:0000259" key="2">
    <source>
        <dbReference type="Pfam" id="PF13401"/>
    </source>
</evidence>
<feature type="domain" description="ORC1/DEAH AAA+ ATPase" evidence="2">
    <location>
        <begin position="23"/>
        <end position="131"/>
    </location>
</feature>
<dbReference type="InterPro" id="IPR049945">
    <property type="entry name" value="AAA_22"/>
</dbReference>
<evidence type="ECO:0000313" key="3">
    <source>
        <dbReference type="EMBL" id="GGJ44159.1"/>
    </source>
</evidence>
<evidence type="ECO:0000313" key="4">
    <source>
        <dbReference type="Proteomes" id="UP000632222"/>
    </source>
</evidence>
<sequence length="959" mass="109573">MLIPPALPEEVSRTHLLQMIAQSSARLVVLSAPTGYGKTTLLAAWARMHPQSTLWVTVHPDGHTDHTLFEELRVQLPALQNTSLLDIKPSTVAQVLRQVSTPTFIICDQGWTFKTSALKFLVELVSLLAPQHKILLASHHTHIDGLQQLAFTRDLLVLGPQQMAFTLQECQELLPGFTEEDRRYTQGWCSLIMQETGMGFYIDPMEVITDMMQGVQDQTRHQLFLHRHLAPWNFHEHKSWLQELLQKGLPILPTVRRTYQLHPLMDQWVEKHLSEISIEPPSRSNDHTQVLVYLKALQEQNLHHKVIQYCEQQLRSWYAEENYDLIRTVISEIPPERLTPKLHTALAEAYIETGRAGESKPILQNLQNAGVATSRTYLLLARQANRNNQFNELRHMAEKAISLAEDGYDRTLARLLMTSYWIRRDEHETALKLARECLAEAKILGHTDLIVIALARLSYTTRYSGNLVEAIHSAREAIRYATEAGIPKRISQVVNNLADMLKDQGEYQEAIDHIGNAILLFPEQASNTVVPYLMVTRGLILAELRQYESAVENFLNASKRFRAAHHFASFLMPYTYMIFCLYKLGWIEKLNEMYDQLQEAWQTGRPDDPQYTEPESYLPVAKGIYLYANGRTQEALEALKLLRYEKAYWYDSVLIGHLFLCKVKHELSQVTQEDAKMLDTILQRREGNAAFTAYADGFLEVLKHFMVQGWCSDLVRQELMTRVNTRSPVVYSIRISSMGSRLAQMTINGTVIPMSTQSPVLALIYLKFHQGQWITSERMGADLWEGFKNPKNNVFNAMSELRRLLSESDPLLEGLLSPPRHPQGYLLTDLYPVDLDVMEYLYLENLTPDRQEELLGQYPGEFLPAVSNSWVHTIRQKVVSQLSDLALRKAGQAGSTFHGLIYLLKGLKADPHHFEMATQALGLASALGVVELAEKLNSFMRWQHDDSGKEVPLHLLSID</sequence>
<gene>
    <name evidence="3" type="ORF">GCM10008938_33040</name>
</gene>
<feature type="repeat" description="TPR" evidence="1">
    <location>
        <begin position="491"/>
        <end position="524"/>
    </location>
</feature>
<comment type="caution">
    <text evidence="3">The sequence shown here is derived from an EMBL/GenBank/DDBJ whole genome shotgun (WGS) entry which is preliminary data.</text>
</comment>
<accession>A0ABQ2D5I6</accession>
<dbReference type="SUPFAM" id="SSF52540">
    <property type="entry name" value="P-loop containing nucleoside triphosphate hydrolases"/>
    <property type="match status" value="1"/>
</dbReference>
<proteinExistence type="predicted"/>
<dbReference type="Gene3D" id="1.25.40.10">
    <property type="entry name" value="Tetratricopeptide repeat domain"/>
    <property type="match status" value="1"/>
</dbReference>
<organism evidence="3 4">
    <name type="scientific">Deinococcus roseus</name>
    <dbReference type="NCBI Taxonomy" id="392414"/>
    <lineage>
        <taxon>Bacteria</taxon>
        <taxon>Thermotogati</taxon>
        <taxon>Deinococcota</taxon>
        <taxon>Deinococci</taxon>
        <taxon>Deinococcales</taxon>
        <taxon>Deinococcaceae</taxon>
        <taxon>Deinococcus</taxon>
    </lineage>
</organism>
<dbReference type="RefSeq" id="WP_189004347.1">
    <property type="nucleotide sequence ID" value="NZ_BMOD01000014.1"/>
</dbReference>
<keyword evidence="4" id="KW-1185">Reference proteome</keyword>
<protein>
    <recommendedName>
        <fullName evidence="2">ORC1/DEAH AAA+ ATPase domain-containing protein</fullName>
    </recommendedName>
</protein>
<dbReference type="InterPro" id="IPR019734">
    <property type="entry name" value="TPR_rpt"/>
</dbReference>
<dbReference type="PROSITE" id="PS50005">
    <property type="entry name" value="TPR"/>
    <property type="match status" value="1"/>
</dbReference>
<reference evidence="4" key="1">
    <citation type="journal article" date="2019" name="Int. J. Syst. Evol. Microbiol.">
        <title>The Global Catalogue of Microorganisms (GCM) 10K type strain sequencing project: providing services to taxonomists for standard genome sequencing and annotation.</title>
        <authorList>
            <consortium name="The Broad Institute Genomics Platform"/>
            <consortium name="The Broad Institute Genome Sequencing Center for Infectious Disease"/>
            <person name="Wu L."/>
            <person name="Ma J."/>
        </authorList>
    </citation>
    <scope>NUCLEOTIDE SEQUENCE [LARGE SCALE GENOMIC DNA]</scope>
    <source>
        <strain evidence="4">JCM 14370</strain>
    </source>
</reference>
<name>A0ABQ2D5I6_9DEIO</name>
<dbReference type="SMART" id="SM00028">
    <property type="entry name" value="TPR"/>
    <property type="match status" value="2"/>
</dbReference>
<dbReference type="EMBL" id="BMOD01000014">
    <property type="protein sequence ID" value="GGJ44159.1"/>
    <property type="molecule type" value="Genomic_DNA"/>
</dbReference>
<dbReference type="InterPro" id="IPR027417">
    <property type="entry name" value="P-loop_NTPase"/>
</dbReference>
<evidence type="ECO:0000256" key="1">
    <source>
        <dbReference type="PROSITE-ProRule" id="PRU00339"/>
    </source>
</evidence>
<dbReference type="InterPro" id="IPR011990">
    <property type="entry name" value="TPR-like_helical_dom_sf"/>
</dbReference>
<dbReference type="Gene3D" id="3.40.50.300">
    <property type="entry name" value="P-loop containing nucleotide triphosphate hydrolases"/>
    <property type="match status" value="1"/>
</dbReference>
<dbReference type="SUPFAM" id="SSF48452">
    <property type="entry name" value="TPR-like"/>
    <property type="match status" value="1"/>
</dbReference>
<dbReference type="Proteomes" id="UP000632222">
    <property type="component" value="Unassembled WGS sequence"/>
</dbReference>